<dbReference type="GO" id="GO:0030288">
    <property type="term" value="C:outer membrane-bounded periplasmic space"/>
    <property type="evidence" value="ECO:0007669"/>
    <property type="project" value="TreeGrafter"/>
</dbReference>
<dbReference type="PROSITE" id="PS51257">
    <property type="entry name" value="PROKAR_LIPOPROTEIN"/>
    <property type="match status" value="1"/>
</dbReference>
<dbReference type="EMBL" id="JABWGV010000005">
    <property type="protein sequence ID" value="NVD45817.1"/>
    <property type="molecule type" value="Genomic_DNA"/>
</dbReference>
<dbReference type="GO" id="GO:0008236">
    <property type="term" value="F:serine-type peptidase activity"/>
    <property type="evidence" value="ECO:0007669"/>
    <property type="project" value="InterPro"/>
</dbReference>
<dbReference type="SUPFAM" id="SSF52096">
    <property type="entry name" value="ClpP/crotonase"/>
    <property type="match status" value="1"/>
</dbReference>
<dbReference type="Pfam" id="PF03572">
    <property type="entry name" value="Peptidase_S41"/>
    <property type="match status" value="1"/>
</dbReference>
<dbReference type="SUPFAM" id="SSF50156">
    <property type="entry name" value="PDZ domain-like"/>
    <property type="match status" value="1"/>
</dbReference>
<feature type="chain" id="PRO_5032399910" evidence="2">
    <location>
        <begin position="21"/>
        <end position="472"/>
    </location>
</feature>
<dbReference type="PROSITE" id="PS50106">
    <property type="entry name" value="PDZ"/>
    <property type="match status" value="1"/>
</dbReference>
<dbReference type="GO" id="GO:0004175">
    <property type="term" value="F:endopeptidase activity"/>
    <property type="evidence" value="ECO:0007669"/>
    <property type="project" value="TreeGrafter"/>
</dbReference>
<dbReference type="InterPro" id="IPR001478">
    <property type="entry name" value="PDZ"/>
</dbReference>
<dbReference type="SMART" id="SM00228">
    <property type="entry name" value="PDZ"/>
    <property type="match status" value="1"/>
</dbReference>
<proteinExistence type="predicted"/>
<keyword evidence="2" id="KW-0732">Signal</keyword>
<dbReference type="Gene3D" id="3.90.226.10">
    <property type="entry name" value="2-enoyl-CoA Hydratase, Chain A, domain 1"/>
    <property type="match status" value="1"/>
</dbReference>
<evidence type="ECO:0000313" key="5">
    <source>
        <dbReference type="Proteomes" id="UP000561438"/>
    </source>
</evidence>
<dbReference type="CDD" id="cd07561">
    <property type="entry name" value="Peptidase_S41_CPP_like"/>
    <property type="match status" value="1"/>
</dbReference>
<evidence type="ECO:0000256" key="1">
    <source>
        <dbReference type="SAM" id="MobiDB-lite"/>
    </source>
</evidence>
<gene>
    <name evidence="4" type="ORF">HUV48_12450</name>
</gene>
<comment type="caution">
    <text evidence="4">The sequence shown here is derived from an EMBL/GenBank/DDBJ whole genome shotgun (WGS) entry which is preliminary data.</text>
</comment>
<dbReference type="GO" id="GO:0006508">
    <property type="term" value="P:proteolysis"/>
    <property type="evidence" value="ECO:0007669"/>
    <property type="project" value="InterPro"/>
</dbReference>
<feature type="signal peptide" evidence="2">
    <location>
        <begin position="1"/>
        <end position="20"/>
    </location>
</feature>
<organism evidence="4 5">
    <name type="scientific">Qipengyuania atrilutea</name>
    <dbReference type="NCBI Taxonomy" id="2744473"/>
    <lineage>
        <taxon>Bacteria</taxon>
        <taxon>Pseudomonadati</taxon>
        <taxon>Pseudomonadota</taxon>
        <taxon>Alphaproteobacteria</taxon>
        <taxon>Sphingomonadales</taxon>
        <taxon>Erythrobacteraceae</taxon>
        <taxon>Qipengyuania</taxon>
    </lineage>
</organism>
<feature type="region of interest" description="Disordered" evidence="1">
    <location>
        <begin position="25"/>
        <end position="49"/>
    </location>
</feature>
<dbReference type="Proteomes" id="UP000561438">
    <property type="component" value="Unassembled WGS sequence"/>
</dbReference>
<dbReference type="InterPro" id="IPR036034">
    <property type="entry name" value="PDZ_sf"/>
</dbReference>
<dbReference type="GO" id="GO:0007165">
    <property type="term" value="P:signal transduction"/>
    <property type="evidence" value="ECO:0007669"/>
    <property type="project" value="TreeGrafter"/>
</dbReference>
<feature type="domain" description="PDZ" evidence="3">
    <location>
        <begin position="107"/>
        <end position="194"/>
    </location>
</feature>
<dbReference type="SMART" id="SM00245">
    <property type="entry name" value="TSPc"/>
    <property type="match status" value="1"/>
</dbReference>
<dbReference type="InterPro" id="IPR005151">
    <property type="entry name" value="Tail-specific_protease"/>
</dbReference>
<dbReference type="Gene3D" id="3.30.750.170">
    <property type="match status" value="1"/>
</dbReference>
<evidence type="ECO:0000256" key="2">
    <source>
        <dbReference type="SAM" id="SignalP"/>
    </source>
</evidence>
<dbReference type="PANTHER" id="PTHR32060">
    <property type="entry name" value="TAIL-SPECIFIC PROTEASE"/>
    <property type="match status" value="1"/>
</dbReference>
<dbReference type="PANTHER" id="PTHR32060:SF30">
    <property type="entry name" value="CARBOXY-TERMINAL PROCESSING PROTEASE CTPA"/>
    <property type="match status" value="1"/>
</dbReference>
<dbReference type="Gene3D" id="2.30.42.10">
    <property type="match status" value="1"/>
</dbReference>
<dbReference type="InterPro" id="IPR029045">
    <property type="entry name" value="ClpP/crotonase-like_dom_sf"/>
</dbReference>
<evidence type="ECO:0000313" key="4">
    <source>
        <dbReference type="EMBL" id="NVD45817.1"/>
    </source>
</evidence>
<evidence type="ECO:0000259" key="3">
    <source>
        <dbReference type="PROSITE" id="PS50106"/>
    </source>
</evidence>
<accession>A0A850H5P5</accession>
<keyword evidence="5" id="KW-1185">Reference proteome</keyword>
<dbReference type="RefSeq" id="WP_176268123.1">
    <property type="nucleotide sequence ID" value="NZ_JABWGV010000005.1"/>
</dbReference>
<dbReference type="AlphaFoldDB" id="A0A850H5P5"/>
<name>A0A850H5P5_9SPHN</name>
<reference evidence="4 5" key="1">
    <citation type="submission" date="2020-06" db="EMBL/GenBank/DDBJ databases">
        <title>Altererythrobacter sp. HHU K3-1.</title>
        <authorList>
            <person name="Zhang D."/>
            <person name="Xue H."/>
        </authorList>
    </citation>
    <scope>NUCLEOTIDE SEQUENCE [LARGE SCALE GENOMIC DNA]</scope>
    <source>
        <strain evidence="4 5">HHU K3-1</strain>
    </source>
</reference>
<sequence>MSKGRYFISAALAVALTACGGGDSGSSSPGPIGGGGGGVTPTPSPTSQCTLSARQDWAKSVIDTYYLFPTLVAQNVAKSNFNTVQGYIDALVAPARAQNRDRYFTYLTSIEEEERAAQGQTAGLGIRLGFDENNRLLIAEAFEDGPAFKAGIDRGTEITSINGESVTTLVQERRVYEALGASDAGVTVRLDIIDSAGTSRQVTVTKADYYLDPVSNRYGLKIIGDGGKKVGYVNLRTFFSLDAPDDLRAVFAQLRTQGITEVILDLRYNGGGYINVADLLGDLMGRGKEGQVFSRTVFRPSRASLNETRFFEAQPEAIGVTKLAVIGTEATASASELVTNAFIPYLGDNLALVGSNTYGKPVGQEGFDQEACDDRLRVVSLKTENSNGNGEYYTGLASVVPNFCRATDELAAPFGSREEDSVATALDFLAGRGCSSVAAAPGQQATRSVAPPLNLLRPDAPNAAQYQIPGLF</sequence>
<protein>
    <submittedName>
        <fullName evidence="4">PDZ domain-containing protein</fullName>
    </submittedName>
</protein>